<dbReference type="AlphaFoldDB" id="A0A7D9L0G7"/>
<dbReference type="CDD" id="cd01670">
    <property type="entry name" value="Death"/>
    <property type="match status" value="1"/>
</dbReference>
<proteinExistence type="predicted"/>
<reference evidence="1" key="1">
    <citation type="submission" date="2020-04" db="EMBL/GenBank/DDBJ databases">
        <authorList>
            <person name="Alioto T."/>
            <person name="Alioto T."/>
            <person name="Gomez Garrido J."/>
        </authorList>
    </citation>
    <scope>NUCLEOTIDE SEQUENCE</scope>
    <source>
        <strain evidence="1">A484AB</strain>
    </source>
</reference>
<keyword evidence="2" id="KW-1185">Reference proteome</keyword>
<dbReference type="Proteomes" id="UP001152795">
    <property type="component" value="Unassembled WGS sequence"/>
</dbReference>
<dbReference type="EMBL" id="CACRXK020012122">
    <property type="protein sequence ID" value="CAB4022729.1"/>
    <property type="molecule type" value="Genomic_DNA"/>
</dbReference>
<dbReference type="InterPro" id="IPR000488">
    <property type="entry name" value="Death_dom"/>
</dbReference>
<gene>
    <name evidence="1" type="ORF">PACLA_8A018133</name>
</gene>
<comment type="caution">
    <text evidence="1">The sequence shown here is derived from an EMBL/GenBank/DDBJ whole genome shotgun (WGS) entry which is preliminary data.</text>
</comment>
<protein>
    <submittedName>
        <fullName evidence="1">---NA</fullName>
    </submittedName>
</protein>
<name>A0A7D9L0G7_PARCT</name>
<dbReference type="OrthoDB" id="5988037at2759"/>
<dbReference type="InterPro" id="IPR011029">
    <property type="entry name" value="DEATH-like_dom_sf"/>
</dbReference>
<accession>A0A7D9L0G7</accession>
<dbReference type="GO" id="GO:0007165">
    <property type="term" value="P:signal transduction"/>
    <property type="evidence" value="ECO:0007669"/>
    <property type="project" value="InterPro"/>
</dbReference>
<evidence type="ECO:0000313" key="1">
    <source>
        <dbReference type="EMBL" id="CAB4022729.1"/>
    </source>
</evidence>
<evidence type="ECO:0000313" key="2">
    <source>
        <dbReference type="Proteomes" id="UP001152795"/>
    </source>
</evidence>
<organism evidence="1 2">
    <name type="scientific">Paramuricea clavata</name>
    <name type="common">Red gorgonian</name>
    <name type="synonym">Violescent sea-whip</name>
    <dbReference type="NCBI Taxonomy" id="317549"/>
    <lineage>
        <taxon>Eukaryota</taxon>
        <taxon>Metazoa</taxon>
        <taxon>Cnidaria</taxon>
        <taxon>Anthozoa</taxon>
        <taxon>Octocorallia</taxon>
        <taxon>Malacalcyonacea</taxon>
        <taxon>Plexauridae</taxon>
        <taxon>Paramuricea</taxon>
    </lineage>
</organism>
<dbReference type="Gene3D" id="1.10.533.10">
    <property type="entry name" value="Death Domain, Fas"/>
    <property type="match status" value="1"/>
</dbReference>
<sequence>MRPDVVTKIIPADGGVIEIDGFILKTGPGCRAEDTKITLKKQPDRDIAIKSMLDLGLLKVAPRDVEFLPNGLKFLKPADLTIRFRNTVSDSKPFILHGSYRRDYQKIVWEPVTNGIEVNNVEGIVNAKINGFCLYSHILARCGMLGPIVSHLNHSFTCCTYVLYRRKPTMDTLDISVVIISEFVDDDKGEDIKQLKNHLDLGYIKGEKGVLKPVHTDRRLEMSLHFPGVENFPFSFGVNESLLDSVGFVIDHFQEIAIKSPVRGKVKISEAQRSEKKELLWSMNICETKEQFGVKEAEVQYLNPEPEGTNPEPEVVYSNTKLTKGEITRMSRKVELDWDNLAGLMDIPYSDREEIRVDYLNYPGIRSKAKKVFELVNDSTFFNRHILVKYFKELGRHDLEKEMIPVEDQNGSDEVETSPTPPVIAEEDLLHTPLSPREMSRLARRIVVEWKRLADLMDIPGADTVDIQYNLIYNDDRSRAEKILASFNNKEDFSREKLARCLEELQQLDLIEPVLTGEWRKL</sequence>
<dbReference type="PROSITE" id="PS50017">
    <property type="entry name" value="DEATH_DOMAIN"/>
    <property type="match status" value="1"/>
</dbReference>